<evidence type="ECO:0000256" key="1">
    <source>
        <dbReference type="ARBA" id="ARBA00022676"/>
    </source>
</evidence>
<feature type="transmembrane region" description="Helical" evidence="6">
    <location>
        <begin position="18"/>
        <end position="39"/>
    </location>
</feature>
<dbReference type="SUPFAM" id="SSF53756">
    <property type="entry name" value="UDP-Glycosyltransferase/glycogen phosphorylase"/>
    <property type="match status" value="1"/>
</dbReference>
<dbReference type="Pfam" id="PF01075">
    <property type="entry name" value="Glyco_transf_9"/>
    <property type="match status" value="1"/>
</dbReference>
<accession>A0A0P1MMA6</accession>
<dbReference type="PANTHER" id="PTHR30160">
    <property type="entry name" value="TETRAACYLDISACCHARIDE 4'-KINASE-RELATED"/>
    <property type="match status" value="1"/>
</dbReference>
<dbReference type="PANTHER" id="PTHR30160:SF1">
    <property type="entry name" value="LIPOPOLYSACCHARIDE 1,2-N-ACETYLGLUCOSAMINETRANSFERASE-RELATED"/>
    <property type="match status" value="1"/>
</dbReference>
<keyword evidence="2 7" id="KW-0808">Transferase</keyword>
<dbReference type="RefSeq" id="WP_143713846.1">
    <property type="nucleotide sequence ID" value="NZ_CZVW01000001.1"/>
</dbReference>
<protein>
    <recommendedName>
        <fullName evidence="4">lipopolysaccharide heptosyltransferase II</fullName>
        <ecNumber evidence="4">2.4.99.24</ecNumber>
    </recommendedName>
</protein>
<evidence type="ECO:0000256" key="4">
    <source>
        <dbReference type="ARBA" id="ARBA00044042"/>
    </source>
</evidence>
<dbReference type="EMBL" id="CZVW01000001">
    <property type="protein sequence ID" value="CUS96128.1"/>
    <property type="molecule type" value="Genomic_DNA"/>
</dbReference>
<dbReference type="GO" id="GO:0008713">
    <property type="term" value="F:ADP-heptose-lipopolysaccharide heptosyltransferase activity"/>
    <property type="evidence" value="ECO:0007669"/>
    <property type="project" value="UniProtKB-EC"/>
</dbReference>
<evidence type="ECO:0000256" key="2">
    <source>
        <dbReference type="ARBA" id="ARBA00022679"/>
    </source>
</evidence>
<keyword evidence="6" id="KW-1133">Transmembrane helix</keyword>
<dbReference type="InterPro" id="IPR002201">
    <property type="entry name" value="Glyco_trans_9"/>
</dbReference>
<dbReference type="GO" id="GO:0009244">
    <property type="term" value="P:lipopolysaccharide core region biosynthetic process"/>
    <property type="evidence" value="ECO:0007669"/>
    <property type="project" value="TreeGrafter"/>
</dbReference>
<dbReference type="InterPro" id="IPR051199">
    <property type="entry name" value="LPS_LOS_Heptosyltrfase"/>
</dbReference>
<keyword evidence="8" id="KW-1185">Reference proteome</keyword>
<comment type="similarity">
    <text evidence="3">Belongs to the glycosyltransferase 9 family.</text>
</comment>
<evidence type="ECO:0000313" key="8">
    <source>
        <dbReference type="Proteomes" id="UP000199197"/>
    </source>
</evidence>
<dbReference type="OrthoDB" id="9783989at2"/>
<evidence type="ECO:0000256" key="6">
    <source>
        <dbReference type="SAM" id="Phobius"/>
    </source>
</evidence>
<reference evidence="8" key="1">
    <citation type="submission" date="2015-11" db="EMBL/GenBank/DDBJ databases">
        <authorList>
            <person name="Varghese N."/>
        </authorList>
    </citation>
    <scope>NUCLEOTIDE SEQUENCE [LARGE SCALE GENOMIC DNA]</scope>
    <source>
        <strain evidence="8">JGI-23</strain>
    </source>
</reference>
<dbReference type="Gene3D" id="3.40.50.2000">
    <property type="entry name" value="Glycogen Phosphorylase B"/>
    <property type="match status" value="2"/>
</dbReference>
<gene>
    <name evidence="7" type="ORF">JGI23_00065</name>
</gene>
<name>A0A0P1MMA6_9BACT</name>
<dbReference type="NCBIfam" id="TIGR02195">
    <property type="entry name" value="heptsyl_trn_II"/>
    <property type="match status" value="1"/>
</dbReference>
<dbReference type="CDD" id="cd03789">
    <property type="entry name" value="GT9_LPS_heptosyltransferase"/>
    <property type="match status" value="1"/>
</dbReference>
<dbReference type="AlphaFoldDB" id="A0A0P1MMA6"/>
<evidence type="ECO:0000313" key="7">
    <source>
        <dbReference type="EMBL" id="CUS96128.1"/>
    </source>
</evidence>
<proteinExistence type="inferred from homology"/>
<dbReference type="EC" id="2.4.99.24" evidence="4"/>
<keyword evidence="6" id="KW-0472">Membrane</keyword>
<keyword evidence="6" id="KW-0812">Transmembrane</keyword>
<dbReference type="InterPro" id="IPR011910">
    <property type="entry name" value="RfaF"/>
</dbReference>
<keyword evidence="1" id="KW-0328">Glycosyltransferase</keyword>
<dbReference type="Proteomes" id="UP000199197">
    <property type="component" value="Unassembled WGS sequence"/>
</dbReference>
<sequence length="352" mass="40171">MEASTATKFRANLNFERILIIQTAFIGDVILALPLLQVLRRNFPNSKIDFMLIPKTAELLRNHPDVDEIIIFDKNGKDRGLRGILKMAKFISKQNYDVAFILQRYFRSAIIPFIAGVKIRVGFDKSKFKFLYTQIVKYRQIHEIERNLSLLEPFNIKVESKELPNLYPSDEDKKVVGELISKINSKIIGVAPGSVWETKRWLKERFAELVKLLQSDGFSVVLIGGGDDFNLCEEIKKISGGENVFNFCGKLTLLQSAELIRHCEVLVSNDSAPMHLAVAMRTPVVAIFGSTVPEFGFYPYGDRDKIVQVENLYCRPCGIHGYNKCPEGHFKCMRLIETEMVYDEVKNLIRSP</sequence>
<dbReference type="GO" id="GO:0005829">
    <property type="term" value="C:cytosol"/>
    <property type="evidence" value="ECO:0007669"/>
    <property type="project" value="TreeGrafter"/>
</dbReference>
<organism evidence="7 8">
    <name type="scientific">Candidatus Chryseopegocella kryptomonas</name>
    <dbReference type="NCBI Taxonomy" id="1633643"/>
    <lineage>
        <taxon>Bacteria</taxon>
        <taxon>Pseudomonadati</taxon>
        <taxon>Candidatus Kryptoniota</taxon>
        <taxon>Candidatus Chryseopegocella</taxon>
    </lineage>
</organism>
<comment type="catalytic activity">
    <reaction evidence="5">
        <text>an L-alpha-D-Hep-(1-&gt;5)-[alpha-Kdo-(2-&gt;4)]-alpha-Kdo-(2-&gt;6)-lipid A + ADP-L-glycero-beta-D-manno-heptose = an L-alpha-D-Hep-(1-&gt;3)-L-alpha-D-Hep-(1-&gt;5)-[alpha-Kdo-(2-&gt;4)]-alpha-Kdo-(2-&gt;6)-lipid A + ADP + H(+)</text>
        <dbReference type="Rhea" id="RHEA:74071"/>
        <dbReference type="ChEBI" id="CHEBI:15378"/>
        <dbReference type="ChEBI" id="CHEBI:61506"/>
        <dbReference type="ChEBI" id="CHEBI:193068"/>
        <dbReference type="ChEBI" id="CHEBI:193069"/>
        <dbReference type="ChEBI" id="CHEBI:456216"/>
        <dbReference type="EC" id="2.4.99.24"/>
    </reaction>
</comment>
<evidence type="ECO:0000256" key="5">
    <source>
        <dbReference type="ARBA" id="ARBA00047503"/>
    </source>
</evidence>
<evidence type="ECO:0000256" key="3">
    <source>
        <dbReference type="ARBA" id="ARBA00043995"/>
    </source>
</evidence>